<feature type="transmembrane region" description="Helical" evidence="1">
    <location>
        <begin position="38"/>
        <end position="58"/>
    </location>
</feature>
<accession>A0ABU7F071</accession>
<keyword evidence="1" id="KW-0472">Membrane</keyword>
<comment type="caution">
    <text evidence="2">The sequence shown here is derived from an EMBL/GenBank/DDBJ whole genome shotgun (WGS) entry which is preliminary data.</text>
</comment>
<name>A0ABU7F071_9TELE</name>
<organism evidence="2 3">
    <name type="scientific">Characodon lateralis</name>
    <dbReference type="NCBI Taxonomy" id="208331"/>
    <lineage>
        <taxon>Eukaryota</taxon>
        <taxon>Metazoa</taxon>
        <taxon>Chordata</taxon>
        <taxon>Craniata</taxon>
        <taxon>Vertebrata</taxon>
        <taxon>Euteleostomi</taxon>
        <taxon>Actinopterygii</taxon>
        <taxon>Neopterygii</taxon>
        <taxon>Teleostei</taxon>
        <taxon>Neoteleostei</taxon>
        <taxon>Acanthomorphata</taxon>
        <taxon>Ovalentaria</taxon>
        <taxon>Atherinomorphae</taxon>
        <taxon>Cyprinodontiformes</taxon>
        <taxon>Goodeidae</taxon>
        <taxon>Characodon</taxon>
    </lineage>
</organism>
<evidence type="ECO:0000256" key="1">
    <source>
        <dbReference type="SAM" id="Phobius"/>
    </source>
</evidence>
<reference evidence="2 3" key="1">
    <citation type="submission" date="2021-06" db="EMBL/GenBank/DDBJ databases">
        <authorList>
            <person name="Palmer J.M."/>
        </authorList>
    </citation>
    <scope>NUCLEOTIDE SEQUENCE [LARGE SCALE GENOMIC DNA]</scope>
    <source>
        <strain evidence="2 3">CL_MEX2019</strain>
        <tissue evidence="2">Muscle</tissue>
    </source>
</reference>
<keyword evidence="1" id="KW-1133">Transmembrane helix</keyword>
<protein>
    <submittedName>
        <fullName evidence="2">Uncharacterized protein</fullName>
    </submittedName>
</protein>
<keyword evidence="3" id="KW-1185">Reference proteome</keyword>
<evidence type="ECO:0000313" key="2">
    <source>
        <dbReference type="EMBL" id="MED6291750.1"/>
    </source>
</evidence>
<evidence type="ECO:0000313" key="3">
    <source>
        <dbReference type="Proteomes" id="UP001352852"/>
    </source>
</evidence>
<keyword evidence="1" id="KW-0812">Transmembrane</keyword>
<gene>
    <name evidence="2" type="ORF">CHARACLAT_026839</name>
</gene>
<sequence>MCFVDLEEAFRDYVSRLAWERHGLPLEELEEVSVERDVWVSLLLVGIIVYRFILYFPLSYLTFITFHVVCVRKHVMSCLQARIKGGAGKEAVTVEDVIKMVVDCAEQRTHRS</sequence>
<proteinExistence type="predicted"/>
<dbReference type="Proteomes" id="UP001352852">
    <property type="component" value="Unassembled WGS sequence"/>
</dbReference>
<dbReference type="EMBL" id="JAHUTJ010068871">
    <property type="protein sequence ID" value="MED6291750.1"/>
    <property type="molecule type" value="Genomic_DNA"/>
</dbReference>